<feature type="domain" description="HPr(Ser) kinase/phosphorylase N-terminal" evidence="12">
    <location>
        <begin position="14"/>
        <end position="136"/>
    </location>
</feature>
<dbReference type="GO" id="GO:0004712">
    <property type="term" value="F:protein serine/threonine/tyrosine kinase activity"/>
    <property type="evidence" value="ECO:0007669"/>
    <property type="project" value="UniProtKB-UniRule"/>
</dbReference>
<dbReference type="PANTHER" id="PTHR30305:SF1">
    <property type="entry name" value="HPR KINASE_PHOSPHORYLASE"/>
    <property type="match status" value="1"/>
</dbReference>
<proteinExistence type="inferred from homology"/>
<evidence type="ECO:0000313" key="15">
    <source>
        <dbReference type="Proteomes" id="UP001304300"/>
    </source>
</evidence>
<dbReference type="EMBL" id="CP136920">
    <property type="protein sequence ID" value="WOO41448.1"/>
    <property type="molecule type" value="Genomic_DNA"/>
</dbReference>
<dbReference type="Gene3D" id="3.40.50.300">
    <property type="entry name" value="P-loop containing nucleotide triphosphate hydrolases"/>
    <property type="match status" value="1"/>
</dbReference>
<comment type="miscellaneous">
    <text evidence="11">Both phosphorylation and phosphorolysis are carried out by the same active site and suggest a common mechanism for both reactions.</text>
</comment>
<feature type="binding site" evidence="11">
    <location>
        <begin position="165"/>
        <end position="172"/>
    </location>
    <ligand>
        <name>ATP</name>
        <dbReference type="ChEBI" id="CHEBI:30616"/>
    </ligand>
</feature>
<feature type="active site" description="Proton acceptor; for phosphorylation activity. Proton donor; for dephosphorylation activity" evidence="11">
    <location>
        <position position="189"/>
    </location>
</feature>
<evidence type="ECO:0000259" key="13">
    <source>
        <dbReference type="Pfam" id="PF07475"/>
    </source>
</evidence>
<dbReference type="GO" id="GO:0005524">
    <property type="term" value="F:ATP binding"/>
    <property type="evidence" value="ECO:0007669"/>
    <property type="project" value="UniProtKB-UniRule"/>
</dbReference>
<evidence type="ECO:0000313" key="14">
    <source>
        <dbReference type="EMBL" id="WOO41448.1"/>
    </source>
</evidence>
<feature type="active site" evidence="11">
    <location>
        <position position="171"/>
    </location>
</feature>
<evidence type="ECO:0000256" key="9">
    <source>
        <dbReference type="ARBA" id="ARBA00023268"/>
    </source>
</evidence>
<feature type="binding site" evidence="11">
    <location>
        <position position="214"/>
    </location>
    <ligand>
        <name>Mg(2+)</name>
        <dbReference type="ChEBI" id="CHEBI:18420"/>
    </ligand>
</feature>
<reference evidence="14 15" key="1">
    <citation type="submission" date="2023-10" db="EMBL/GenBank/DDBJ databases">
        <title>Rubellicoccus peritrichatus gen. nov., sp. nov., isolated from an algae of coral reef tank.</title>
        <authorList>
            <person name="Luo J."/>
        </authorList>
    </citation>
    <scope>NUCLEOTIDE SEQUENCE [LARGE SCALE GENOMIC DNA]</scope>
    <source>
        <strain evidence="14 15">CR14</strain>
    </source>
</reference>
<keyword evidence="7 11" id="KW-0418">Kinase</keyword>
<comment type="subunit">
    <text evidence="3 11">Homohexamer.</text>
</comment>
<dbReference type="SUPFAM" id="SSF53795">
    <property type="entry name" value="PEP carboxykinase-like"/>
    <property type="match status" value="1"/>
</dbReference>
<feature type="domain" description="HPr kinase/phosphorylase C-terminal" evidence="13">
    <location>
        <begin position="142"/>
        <end position="310"/>
    </location>
</feature>
<keyword evidence="11" id="KW-0479">Metal-binding</keyword>
<feature type="active site" evidence="11">
    <location>
        <position position="150"/>
    </location>
</feature>
<evidence type="ECO:0000256" key="2">
    <source>
        <dbReference type="ARBA" id="ARBA00006883"/>
    </source>
</evidence>
<dbReference type="Pfam" id="PF07475">
    <property type="entry name" value="Hpr_kinase_C"/>
    <property type="match status" value="1"/>
</dbReference>
<accession>A0AAQ3QVC4</accession>
<dbReference type="GO" id="GO:0000155">
    <property type="term" value="F:phosphorelay sensor kinase activity"/>
    <property type="evidence" value="ECO:0007669"/>
    <property type="project" value="InterPro"/>
</dbReference>
<keyword evidence="4 11" id="KW-0723">Serine/threonine-protein kinase</keyword>
<evidence type="ECO:0000256" key="6">
    <source>
        <dbReference type="ARBA" id="ARBA00022741"/>
    </source>
</evidence>
<dbReference type="Pfam" id="PF02603">
    <property type="entry name" value="Hpr_kinase_N"/>
    <property type="match status" value="1"/>
</dbReference>
<feature type="active site" evidence="11">
    <location>
        <position position="255"/>
    </location>
</feature>
<comment type="function">
    <text evidence="11">Catalyzes the ATP- as well as the pyrophosphate-dependent phosphorylation of a specific serine residue in HPr, a phosphocarrier protein of the phosphoenolpyruvate-dependent sugar phosphotransferase system (PTS). HprK/P also catalyzes the pyrophosphate-producing, inorganic phosphate-dependent dephosphorylation (phosphorolysis) of seryl-phosphorylated HPr (P-Ser-HPr).</text>
</comment>
<gene>
    <name evidence="11 14" type="primary">hprK</name>
    <name evidence="14" type="ORF">RZN69_22740</name>
</gene>
<comment type="domain">
    <text evidence="11">The Walker A ATP-binding motif also binds Pi and PPi.</text>
</comment>
<evidence type="ECO:0000256" key="8">
    <source>
        <dbReference type="ARBA" id="ARBA00022840"/>
    </source>
</evidence>
<dbReference type="GO" id="GO:0006109">
    <property type="term" value="P:regulation of carbohydrate metabolic process"/>
    <property type="evidence" value="ECO:0007669"/>
    <property type="project" value="UniProtKB-UniRule"/>
</dbReference>
<dbReference type="RefSeq" id="WP_317833932.1">
    <property type="nucleotide sequence ID" value="NZ_CP136920.1"/>
</dbReference>
<evidence type="ECO:0000256" key="4">
    <source>
        <dbReference type="ARBA" id="ARBA00022527"/>
    </source>
</evidence>
<dbReference type="HAMAP" id="MF_01249">
    <property type="entry name" value="HPr_kinase"/>
    <property type="match status" value="1"/>
</dbReference>
<feature type="region of interest" description="Important for the catalytic mechanism of dephosphorylation" evidence="11">
    <location>
        <begin position="276"/>
        <end position="281"/>
    </location>
</feature>
<name>A0AAQ3QVC4_9BACT</name>
<dbReference type="InterPro" id="IPR003755">
    <property type="entry name" value="HPr(Ser)_kin/Pase"/>
</dbReference>
<dbReference type="InterPro" id="IPR028979">
    <property type="entry name" value="Ser_kin/Pase_Hpr-like_N_sf"/>
</dbReference>
<organism evidence="14 15">
    <name type="scientific">Rubellicoccus peritrichatus</name>
    <dbReference type="NCBI Taxonomy" id="3080537"/>
    <lineage>
        <taxon>Bacteria</taxon>
        <taxon>Pseudomonadati</taxon>
        <taxon>Verrucomicrobiota</taxon>
        <taxon>Opitutia</taxon>
        <taxon>Puniceicoccales</taxon>
        <taxon>Cerasicoccaceae</taxon>
        <taxon>Rubellicoccus</taxon>
    </lineage>
</organism>
<evidence type="ECO:0000256" key="3">
    <source>
        <dbReference type="ARBA" id="ARBA00011643"/>
    </source>
</evidence>
<feature type="binding site" evidence="11">
    <location>
        <position position="172"/>
    </location>
    <ligand>
        <name>Mg(2+)</name>
        <dbReference type="ChEBI" id="CHEBI:18420"/>
    </ligand>
</feature>
<keyword evidence="5 11" id="KW-0808">Transferase</keyword>
<evidence type="ECO:0000256" key="1">
    <source>
        <dbReference type="ARBA" id="ARBA00001120"/>
    </source>
</evidence>
<evidence type="ECO:0000256" key="5">
    <source>
        <dbReference type="ARBA" id="ARBA00022679"/>
    </source>
</evidence>
<dbReference type="CDD" id="cd01918">
    <property type="entry name" value="HprK_C"/>
    <property type="match status" value="1"/>
</dbReference>
<dbReference type="InterPro" id="IPR027417">
    <property type="entry name" value="P-loop_NTPase"/>
</dbReference>
<dbReference type="GO" id="GO:0000287">
    <property type="term" value="F:magnesium ion binding"/>
    <property type="evidence" value="ECO:0007669"/>
    <property type="project" value="UniProtKB-UniRule"/>
</dbReference>
<comment type="catalytic activity">
    <reaction evidence="10 11">
        <text>[HPr protein]-O-phospho-L-serine + phosphate + H(+) = [HPr protein]-L-serine + diphosphate</text>
        <dbReference type="Rhea" id="RHEA:46604"/>
        <dbReference type="Rhea" id="RHEA-COMP:11602"/>
        <dbReference type="Rhea" id="RHEA-COMP:11603"/>
        <dbReference type="ChEBI" id="CHEBI:15378"/>
        <dbReference type="ChEBI" id="CHEBI:29999"/>
        <dbReference type="ChEBI" id="CHEBI:33019"/>
        <dbReference type="ChEBI" id="CHEBI:43474"/>
        <dbReference type="ChEBI" id="CHEBI:83421"/>
    </reaction>
</comment>
<dbReference type="AlphaFoldDB" id="A0AAQ3QVC4"/>
<protein>
    <recommendedName>
        <fullName evidence="11">HPr kinase/phosphorylase</fullName>
        <shortName evidence="11">HPrK/P</shortName>
        <ecNumber evidence="11">2.7.11.-</ecNumber>
        <ecNumber evidence="11">2.7.4.-</ecNumber>
    </recommendedName>
    <alternativeName>
        <fullName evidence="11">HPr(Ser) kinase/phosphorylase</fullName>
    </alternativeName>
</protein>
<comment type="similarity">
    <text evidence="2 11">Belongs to the HPrK/P family.</text>
</comment>
<dbReference type="EC" id="2.7.4.-" evidence="11"/>
<keyword evidence="9 11" id="KW-0511">Multifunctional enzyme</keyword>
<evidence type="ECO:0000259" key="12">
    <source>
        <dbReference type="Pfam" id="PF02603"/>
    </source>
</evidence>
<evidence type="ECO:0000256" key="10">
    <source>
        <dbReference type="ARBA" id="ARBA00047657"/>
    </source>
</evidence>
<keyword evidence="11" id="KW-0460">Magnesium</keyword>
<dbReference type="InterPro" id="IPR011126">
    <property type="entry name" value="Hpr_kin/Pase_Hpr_N"/>
</dbReference>
<dbReference type="InterPro" id="IPR011104">
    <property type="entry name" value="Hpr_kin/Pase_C"/>
</dbReference>
<keyword evidence="6 11" id="KW-0547">Nucleotide-binding</keyword>
<evidence type="ECO:0000256" key="7">
    <source>
        <dbReference type="ARBA" id="ARBA00022777"/>
    </source>
</evidence>
<evidence type="ECO:0000256" key="11">
    <source>
        <dbReference type="HAMAP-Rule" id="MF_01249"/>
    </source>
</evidence>
<dbReference type="PANTHER" id="PTHR30305">
    <property type="entry name" value="PROTEIN YJDM-RELATED"/>
    <property type="match status" value="1"/>
</dbReference>
<keyword evidence="8 11" id="KW-0067">ATP-binding</keyword>
<dbReference type="SUPFAM" id="SSF75138">
    <property type="entry name" value="HprK N-terminal domain-like"/>
    <property type="match status" value="1"/>
</dbReference>
<feature type="region of interest" description="Important for the catalytic mechanism of both phosphorylation and dephosphorylation" evidence="11">
    <location>
        <begin position="213"/>
        <end position="222"/>
    </location>
</feature>
<comment type="catalytic activity">
    <reaction evidence="1 11">
        <text>[HPr protein]-L-serine + ATP = [HPr protein]-O-phospho-L-serine + ADP + H(+)</text>
        <dbReference type="Rhea" id="RHEA:46600"/>
        <dbReference type="Rhea" id="RHEA-COMP:11602"/>
        <dbReference type="Rhea" id="RHEA-COMP:11603"/>
        <dbReference type="ChEBI" id="CHEBI:15378"/>
        <dbReference type="ChEBI" id="CHEBI:29999"/>
        <dbReference type="ChEBI" id="CHEBI:30616"/>
        <dbReference type="ChEBI" id="CHEBI:83421"/>
        <dbReference type="ChEBI" id="CHEBI:456216"/>
    </reaction>
</comment>
<dbReference type="GO" id="GO:0004674">
    <property type="term" value="F:protein serine/threonine kinase activity"/>
    <property type="evidence" value="ECO:0007669"/>
    <property type="project" value="UniProtKB-KW"/>
</dbReference>
<dbReference type="NCBIfam" id="TIGR00679">
    <property type="entry name" value="hpr-ser"/>
    <property type="match status" value="1"/>
</dbReference>
<dbReference type="Proteomes" id="UP001304300">
    <property type="component" value="Chromosome"/>
</dbReference>
<dbReference type="EC" id="2.7.11.-" evidence="11"/>
<sequence>MPSEKARVVESVPVRDFFELYGAPLQLELVAGEKGLNKVIREKSINRPALALTGYYKYFANKRIQLCGAGEMGYLRDLKENQQRKVLEGIVKSHIPCLIISRNLAPPKVMKDVAEEFRVPMFRTPQKSKDFIAEATVLLEHQFAPQTTLHGTLLDVKGIGVLLRGKSGVGKSECALALIERGHSLVADDITYCKRVADIEIEGTSADLNRGYMECRGIGIINIAEMFGIRSVRLEKRIDLVVTFLEWEPGMIEERTGLEENFYRILDIDIPHVEIPVRPGRDMARLTEVAALVQALKTIGHDSANEFNERLIASMAQ</sequence>
<dbReference type="Gene3D" id="3.40.1390.20">
    <property type="entry name" value="HprK N-terminal domain-like"/>
    <property type="match status" value="1"/>
</dbReference>
<keyword evidence="15" id="KW-1185">Reference proteome</keyword>
<comment type="cofactor">
    <cofactor evidence="11">
        <name>Mg(2+)</name>
        <dbReference type="ChEBI" id="CHEBI:18420"/>
    </cofactor>
</comment>